<sequence>MRKDDDCLIASPILKGISVLDLSSTLQLLGSKYSLMKRHHEQSDKLVKLRANYEMLKYKFLEECEPKYETLKQKYSEECAERKRLHNELIKLKGNMRVFFADAGH</sequence>
<dbReference type="KEGG" id="pda:120107055"/>
<dbReference type="RefSeq" id="XP_038976128.1">
    <property type="nucleotide sequence ID" value="XM_039120200.1"/>
</dbReference>
<gene>
    <name evidence="2" type="primary">LOC120107055</name>
</gene>
<dbReference type="OrthoDB" id="1691229at2759"/>
<dbReference type="Proteomes" id="UP000228380">
    <property type="component" value="Unplaced"/>
</dbReference>
<dbReference type="GeneID" id="120107055"/>
<accession>A0A8B8ZX61</accession>
<reference evidence="2" key="1">
    <citation type="submission" date="2025-08" db="UniProtKB">
        <authorList>
            <consortium name="RefSeq"/>
        </authorList>
    </citation>
    <scope>IDENTIFICATION</scope>
    <source>
        <tissue evidence="2">Young leaves</tissue>
    </source>
</reference>
<protein>
    <submittedName>
        <fullName evidence="2">Kinesin-like protein KIN-14J</fullName>
    </submittedName>
</protein>
<evidence type="ECO:0000313" key="2">
    <source>
        <dbReference type="RefSeq" id="XP_038976128.1"/>
    </source>
</evidence>
<organism evidence="1 2">
    <name type="scientific">Phoenix dactylifera</name>
    <name type="common">Date palm</name>
    <dbReference type="NCBI Taxonomy" id="42345"/>
    <lineage>
        <taxon>Eukaryota</taxon>
        <taxon>Viridiplantae</taxon>
        <taxon>Streptophyta</taxon>
        <taxon>Embryophyta</taxon>
        <taxon>Tracheophyta</taxon>
        <taxon>Spermatophyta</taxon>
        <taxon>Magnoliopsida</taxon>
        <taxon>Liliopsida</taxon>
        <taxon>Arecaceae</taxon>
        <taxon>Coryphoideae</taxon>
        <taxon>Phoeniceae</taxon>
        <taxon>Phoenix</taxon>
    </lineage>
</organism>
<dbReference type="AlphaFoldDB" id="A0A8B8ZX61"/>
<keyword evidence="1" id="KW-1185">Reference proteome</keyword>
<evidence type="ECO:0000313" key="1">
    <source>
        <dbReference type="Proteomes" id="UP000228380"/>
    </source>
</evidence>
<name>A0A8B8ZX61_PHODC</name>
<proteinExistence type="predicted"/>